<sequence length="431" mass="49510">MYRLLLILIVFYCQCGFSIGQIKNYTKAKEQPDLLPNITSQIPSEVRLVGLGDVQFFLKESAILNNSIAKKLITERHFNTYIMSIPDWRIRELNTYLNNEKAFASTKQEYDSLFLDAFSGTIYNNPETKEMLEWIKTYNDKNWTVKVKIIGSGFVGFAPQKLPAMNKYIINTYLKPMMSANEIQNALDKNSDVMTIESDSAIVWFLSTLEDKIDEFVSSGQGDMDAVLLGQMQYDYSQRRAASSIYLKRLPANVERFRLLSASYDLETKLIDSLLKDERNKIIYPAIDNFTFSNIELIVSDNDGNNLKIQSGDYYREKYKNTFFSSVIAFSDSVKIFRIKDGNLWQSVVEKGDSLTRALKIKKSVYTLPKDAKALRHFAIPVYPKGIWGMNAKYQFTTGDNPFDMLIILDSLQRNSPVDGKRSMDLDFITF</sequence>
<accession>A0A2W5F5X2</accession>
<organism evidence="1 2">
    <name type="scientific">Pseudopedobacter saltans</name>
    <dbReference type="NCBI Taxonomy" id="151895"/>
    <lineage>
        <taxon>Bacteria</taxon>
        <taxon>Pseudomonadati</taxon>
        <taxon>Bacteroidota</taxon>
        <taxon>Sphingobacteriia</taxon>
        <taxon>Sphingobacteriales</taxon>
        <taxon>Sphingobacteriaceae</taxon>
        <taxon>Pseudopedobacter</taxon>
    </lineage>
</organism>
<dbReference type="Proteomes" id="UP000249645">
    <property type="component" value="Unassembled WGS sequence"/>
</dbReference>
<dbReference type="EMBL" id="QFOI01000078">
    <property type="protein sequence ID" value="PZP50173.1"/>
    <property type="molecule type" value="Genomic_DNA"/>
</dbReference>
<name>A0A2W5F5X2_9SPHI</name>
<dbReference type="AlphaFoldDB" id="A0A2W5F5X2"/>
<comment type="caution">
    <text evidence="1">The sequence shown here is derived from an EMBL/GenBank/DDBJ whole genome shotgun (WGS) entry which is preliminary data.</text>
</comment>
<proteinExistence type="predicted"/>
<dbReference type="SUPFAM" id="SSF159501">
    <property type="entry name" value="EreA/ChaN-like"/>
    <property type="match status" value="1"/>
</dbReference>
<reference evidence="1 2" key="1">
    <citation type="submission" date="2017-11" db="EMBL/GenBank/DDBJ databases">
        <title>Infants hospitalized years apart are colonized by the same room-sourced microbial strains.</title>
        <authorList>
            <person name="Brooks B."/>
            <person name="Olm M.R."/>
            <person name="Firek B.A."/>
            <person name="Baker R."/>
            <person name="Thomas B.C."/>
            <person name="Morowitz M.J."/>
            <person name="Banfield J.F."/>
        </authorList>
    </citation>
    <scope>NUCLEOTIDE SEQUENCE [LARGE SCALE GENOMIC DNA]</scope>
    <source>
        <strain evidence="1">S2_009_000_R2_76</strain>
    </source>
</reference>
<evidence type="ECO:0000313" key="1">
    <source>
        <dbReference type="EMBL" id="PZP50173.1"/>
    </source>
</evidence>
<protein>
    <submittedName>
        <fullName evidence="1">Uncharacterized protein</fullName>
    </submittedName>
</protein>
<gene>
    <name evidence="1" type="ORF">DI598_06145</name>
</gene>
<evidence type="ECO:0000313" key="2">
    <source>
        <dbReference type="Proteomes" id="UP000249645"/>
    </source>
</evidence>